<evidence type="ECO:0000313" key="2">
    <source>
        <dbReference type="Proteomes" id="UP000182227"/>
    </source>
</evidence>
<dbReference type="EMBL" id="CTEF01000010">
    <property type="protein sequence ID" value="CQD25253.1"/>
    <property type="molecule type" value="Genomic_DNA"/>
</dbReference>
<dbReference type="Gene3D" id="3.40.50.12780">
    <property type="entry name" value="N-terminal domain of ligase-like"/>
    <property type="match status" value="1"/>
</dbReference>
<dbReference type="InterPro" id="IPR042099">
    <property type="entry name" value="ANL_N_sf"/>
</dbReference>
<gene>
    <name evidence="1" type="ORF">BN970_07051</name>
</gene>
<organism evidence="1 2">
    <name type="scientific">Mycolicibacterium conceptionense</name>
    <dbReference type="NCBI Taxonomy" id="451644"/>
    <lineage>
        <taxon>Bacteria</taxon>
        <taxon>Bacillati</taxon>
        <taxon>Actinomycetota</taxon>
        <taxon>Actinomycetes</taxon>
        <taxon>Mycobacteriales</taxon>
        <taxon>Mycobacteriaceae</taxon>
        <taxon>Mycolicibacterium</taxon>
    </lineage>
</organism>
<accession>A0A0U1DYV6</accession>
<protein>
    <submittedName>
        <fullName evidence="1">Acyl-CoA dehydrogenase</fullName>
    </submittedName>
</protein>
<dbReference type="Proteomes" id="UP000182227">
    <property type="component" value="Unassembled WGS sequence"/>
</dbReference>
<dbReference type="AlphaFoldDB" id="A0A0U1DYV6"/>
<proteinExistence type="predicted"/>
<evidence type="ECO:0000313" key="1">
    <source>
        <dbReference type="EMBL" id="CQD25253.1"/>
    </source>
</evidence>
<sequence length="91" mass="10003">MGRGILYASLAAGGTCYFAARSDLSTLLEDLALTRPTELNFVPRVWEMIHSEFQSRVDHRLAEAGADRDAVEARFSPRCGTRCWAGGSSPR</sequence>
<dbReference type="SUPFAM" id="SSF56801">
    <property type="entry name" value="Acetyl-CoA synthetase-like"/>
    <property type="match status" value="1"/>
</dbReference>
<reference evidence="1 2" key="1">
    <citation type="submission" date="2015-03" db="EMBL/GenBank/DDBJ databases">
        <authorList>
            <person name="Murphy D."/>
        </authorList>
    </citation>
    <scope>NUCLEOTIDE SEQUENCE [LARGE SCALE GENOMIC DNA]</scope>
    <source>
        <strain evidence="1 2">D16</strain>
    </source>
</reference>
<name>A0A0U1DYV6_9MYCO</name>